<dbReference type="EMBL" id="JANAVB010023610">
    <property type="protein sequence ID" value="KAJ6823091.1"/>
    <property type="molecule type" value="Genomic_DNA"/>
</dbReference>
<gene>
    <name evidence="2" type="ORF">M6B38_386065</name>
</gene>
<protein>
    <submittedName>
        <fullName evidence="2">Pollen-specific leucine-rich repeat extensin-like protein 3</fullName>
    </submittedName>
</protein>
<reference evidence="2" key="2">
    <citation type="submission" date="2023-04" db="EMBL/GenBank/DDBJ databases">
        <authorList>
            <person name="Bruccoleri R.E."/>
            <person name="Oakeley E.J."/>
            <person name="Faust A.-M."/>
            <person name="Dessus-Babus S."/>
            <person name="Altorfer M."/>
            <person name="Burckhardt D."/>
            <person name="Oertli M."/>
            <person name="Naumann U."/>
            <person name="Petersen F."/>
            <person name="Wong J."/>
        </authorList>
    </citation>
    <scope>NUCLEOTIDE SEQUENCE</scope>
    <source>
        <strain evidence="2">GSM-AAB239-AS_SAM_17_03QT</strain>
        <tissue evidence="2">Leaf</tissue>
    </source>
</reference>
<accession>A0AAX6G4K8</accession>
<comment type="caution">
    <text evidence="2">The sequence shown here is derived from an EMBL/GenBank/DDBJ whole genome shotgun (WGS) entry which is preliminary data.</text>
</comment>
<evidence type="ECO:0000313" key="2">
    <source>
        <dbReference type="EMBL" id="KAJ6823091.1"/>
    </source>
</evidence>
<name>A0AAX6G4K8_IRIPA</name>
<reference evidence="2" key="1">
    <citation type="journal article" date="2023" name="GigaByte">
        <title>Genome assembly of the bearded iris, Iris pallida Lam.</title>
        <authorList>
            <person name="Bruccoleri R.E."/>
            <person name="Oakeley E.J."/>
            <person name="Faust A.M.E."/>
            <person name="Altorfer M."/>
            <person name="Dessus-Babus S."/>
            <person name="Burckhardt D."/>
            <person name="Oertli M."/>
            <person name="Naumann U."/>
            <person name="Petersen F."/>
            <person name="Wong J."/>
        </authorList>
    </citation>
    <scope>NUCLEOTIDE SEQUENCE</scope>
    <source>
        <strain evidence="2">GSM-AAB239-AS_SAM_17_03QT</strain>
    </source>
</reference>
<evidence type="ECO:0000256" key="1">
    <source>
        <dbReference type="SAM" id="MobiDB-lite"/>
    </source>
</evidence>
<organism evidence="2 3">
    <name type="scientific">Iris pallida</name>
    <name type="common">Sweet iris</name>
    <dbReference type="NCBI Taxonomy" id="29817"/>
    <lineage>
        <taxon>Eukaryota</taxon>
        <taxon>Viridiplantae</taxon>
        <taxon>Streptophyta</taxon>
        <taxon>Embryophyta</taxon>
        <taxon>Tracheophyta</taxon>
        <taxon>Spermatophyta</taxon>
        <taxon>Magnoliopsida</taxon>
        <taxon>Liliopsida</taxon>
        <taxon>Asparagales</taxon>
        <taxon>Iridaceae</taxon>
        <taxon>Iridoideae</taxon>
        <taxon>Irideae</taxon>
        <taxon>Iris</taxon>
    </lineage>
</organism>
<keyword evidence="3" id="KW-1185">Reference proteome</keyword>
<feature type="region of interest" description="Disordered" evidence="1">
    <location>
        <begin position="20"/>
        <end position="46"/>
    </location>
</feature>
<evidence type="ECO:0000313" key="3">
    <source>
        <dbReference type="Proteomes" id="UP001140949"/>
    </source>
</evidence>
<dbReference type="AlphaFoldDB" id="A0AAX6G4K8"/>
<proteinExistence type="predicted"/>
<sequence length="144" mass="15979">MGSTPGPRSPERKLRRNCLVADPGAGQPGLAAHGRRSRRCSSSALAPPECGGVPVGRLRKASVRRRTSAERRLRLKHRAGAQGGWSAIDWRGRTAERSGRHGKVARRSRWLVVARARVHRRRRWSVGEVRVVVPFDLCIVLCPL</sequence>
<dbReference type="Proteomes" id="UP001140949">
    <property type="component" value="Unassembled WGS sequence"/>
</dbReference>